<dbReference type="NCBIfam" id="NF041518">
    <property type="entry name" value="choice_anch_Q"/>
    <property type="match status" value="1"/>
</dbReference>
<dbReference type="EMBL" id="DRLD01000112">
    <property type="protein sequence ID" value="HED09854.1"/>
    <property type="molecule type" value="Genomic_DNA"/>
</dbReference>
<reference evidence="2" key="1">
    <citation type="journal article" date="2020" name="mSystems">
        <title>Genome- and Community-Level Interaction Insights into Carbon Utilization and Element Cycling Functions of Hydrothermarchaeota in Hydrothermal Sediment.</title>
        <authorList>
            <person name="Zhou Z."/>
            <person name="Liu Y."/>
            <person name="Xu W."/>
            <person name="Pan J."/>
            <person name="Luo Z.H."/>
            <person name="Li M."/>
        </authorList>
    </citation>
    <scope>NUCLEOTIDE SEQUENCE [LARGE SCALE GENOMIC DNA]</scope>
    <source>
        <strain evidence="2">HyVt-456</strain>
    </source>
</reference>
<dbReference type="InterPro" id="IPR006626">
    <property type="entry name" value="PbH1"/>
</dbReference>
<dbReference type="InterPro" id="IPR026444">
    <property type="entry name" value="Secre_tail"/>
</dbReference>
<dbReference type="InterPro" id="IPR012334">
    <property type="entry name" value="Pectin_lyas_fold"/>
</dbReference>
<sequence>MPVLFAVMAMPVFAQSYIPSADRQETVSKSADSTASYTPPIGIPMPPFGIYETAPDLPSPWNGDTAGFYYVKSGGGNSGNGYPANPRNSIPNGLPAGAVVVIEGQYNTNHSSGLTLNGTLEAPIFIISSAADQAILKQKFQVGGSYYIIDGINAEWDNSSGNGKMNITGSYAVVKNGDFRGDTNKGVGSVNISNGDHVLFYNNNVHIAGDWKTTDDQDTHAMGISTNISYVWVLDNKFSRSSGDGIQINAGNAANQPNTHHIYIGRNEAFENKQNGFWTKQATDVIFSENIARNHVATTSSAPGVGIGAQYGPERVWFLYNKIYDNYGGITVASRSDGVGEYIYIIGNRIYNNLNPNFDVENSWANAGITITGGEKVAILNNVLVNNSGGINTPVGSGEFLIYNNIIDLPSAEGANSIFFYESGLAATSYIDNNIFNEAALIRWGRAYQDDLSSFRSAFNKCLSCEETDPLYNDPQTGDFTLRAGSPAIDAGNVNAAYDTFFDLYGINIKVDPHGVSRPQNGQWDIGVFEFDDGTTSLSGEENKAILPRSVSVYNYPNPFNPGTVIRYELPRAANVELAVYNLAGKRLVRLDYGFRTAGSHSLSWDARDDRGRQVASGLYLLRIQAGQSIKTLKMMYLR</sequence>
<name>A0A7V1LYF3_CALAY</name>
<accession>A0A7V1LYF3</accession>
<protein>
    <submittedName>
        <fullName evidence="2">T9SS type A sorting domain-containing protein</fullName>
    </submittedName>
</protein>
<dbReference type="Gene3D" id="2.160.20.10">
    <property type="entry name" value="Single-stranded right-handed beta-helix, Pectin lyase-like"/>
    <property type="match status" value="2"/>
</dbReference>
<dbReference type="InterPro" id="IPR059226">
    <property type="entry name" value="Choice_anch_Q_dom"/>
</dbReference>
<dbReference type="SUPFAM" id="SSF51126">
    <property type="entry name" value="Pectin lyase-like"/>
    <property type="match status" value="1"/>
</dbReference>
<dbReference type="NCBIfam" id="TIGR04183">
    <property type="entry name" value="Por_Secre_tail"/>
    <property type="match status" value="1"/>
</dbReference>
<dbReference type="AlphaFoldDB" id="A0A7V1LYF3"/>
<gene>
    <name evidence="2" type="ORF">ENJ10_04135</name>
</gene>
<comment type="caution">
    <text evidence="2">The sequence shown here is derived from an EMBL/GenBank/DDBJ whole genome shotgun (WGS) entry which is preliminary data.</text>
</comment>
<evidence type="ECO:0000313" key="2">
    <source>
        <dbReference type="EMBL" id="HED09854.1"/>
    </source>
</evidence>
<evidence type="ECO:0000259" key="1">
    <source>
        <dbReference type="Pfam" id="PF13860"/>
    </source>
</evidence>
<organism evidence="2">
    <name type="scientific">Caldithrix abyssi</name>
    <dbReference type="NCBI Taxonomy" id="187145"/>
    <lineage>
        <taxon>Bacteria</taxon>
        <taxon>Pseudomonadati</taxon>
        <taxon>Calditrichota</taxon>
        <taxon>Calditrichia</taxon>
        <taxon>Calditrichales</taxon>
        <taxon>Calditrichaceae</taxon>
        <taxon>Caldithrix</taxon>
    </lineage>
</organism>
<dbReference type="InterPro" id="IPR011050">
    <property type="entry name" value="Pectin_lyase_fold/virulence"/>
</dbReference>
<dbReference type="Gene3D" id="2.60.40.4070">
    <property type="match status" value="1"/>
</dbReference>
<dbReference type="Proteomes" id="UP000886005">
    <property type="component" value="Unassembled WGS sequence"/>
</dbReference>
<dbReference type="InterPro" id="IPR025965">
    <property type="entry name" value="FlgD/Vpr_Ig-like"/>
</dbReference>
<proteinExistence type="predicted"/>
<dbReference type="SMART" id="SM00710">
    <property type="entry name" value="PbH1"/>
    <property type="match status" value="5"/>
</dbReference>
<dbReference type="Pfam" id="PF13860">
    <property type="entry name" value="FlgD_ig"/>
    <property type="match status" value="1"/>
</dbReference>
<feature type="domain" description="FlgD/Vpr Ig-like" evidence="1">
    <location>
        <begin position="567"/>
        <end position="627"/>
    </location>
</feature>